<dbReference type="SUPFAM" id="SSF46785">
    <property type="entry name" value="Winged helix' DNA-binding domain"/>
    <property type="match status" value="1"/>
</dbReference>
<dbReference type="Proteomes" id="UP000027432">
    <property type="component" value="Unassembled WGS sequence"/>
</dbReference>
<protein>
    <recommendedName>
        <fullName evidence="3">HTH crp-type domain-containing protein</fullName>
    </recommendedName>
</protein>
<evidence type="ECO:0000313" key="1">
    <source>
        <dbReference type="EMBL" id="KEO55114.1"/>
    </source>
</evidence>
<evidence type="ECO:0008006" key="3">
    <source>
        <dbReference type="Google" id="ProtNLM"/>
    </source>
</evidence>
<dbReference type="RefSeq" id="WP_051692174.1">
    <property type="nucleotide sequence ID" value="NZ_AUND01000004.1"/>
</dbReference>
<name>A0A074JF41_9RHOB</name>
<dbReference type="AlphaFoldDB" id="A0A074JF41"/>
<accession>A0A074JF41</accession>
<dbReference type="eggNOG" id="ENOG5032YF8">
    <property type="taxonomic scope" value="Bacteria"/>
</dbReference>
<organism evidence="1 2">
    <name type="scientific">Thioclava pacifica DSM 10166</name>
    <dbReference type="NCBI Taxonomy" id="1353537"/>
    <lineage>
        <taxon>Bacteria</taxon>
        <taxon>Pseudomonadati</taxon>
        <taxon>Pseudomonadota</taxon>
        <taxon>Alphaproteobacteria</taxon>
        <taxon>Rhodobacterales</taxon>
        <taxon>Paracoccaceae</taxon>
        <taxon>Thioclava</taxon>
    </lineage>
</organism>
<dbReference type="OrthoDB" id="5600162at2"/>
<keyword evidence="2" id="KW-1185">Reference proteome</keyword>
<dbReference type="InterPro" id="IPR036388">
    <property type="entry name" value="WH-like_DNA-bd_sf"/>
</dbReference>
<proteinExistence type="predicted"/>
<dbReference type="Gene3D" id="1.10.10.10">
    <property type="entry name" value="Winged helix-like DNA-binding domain superfamily/Winged helix DNA-binding domain"/>
    <property type="match status" value="1"/>
</dbReference>
<reference evidence="1 2" key="1">
    <citation type="submission" date="2013-07" db="EMBL/GenBank/DDBJ databases">
        <title>Thioclava pacifica DSM 10166 Genome Sequencing.</title>
        <authorList>
            <person name="Lai Q."/>
            <person name="Shao Z."/>
        </authorList>
    </citation>
    <scope>NUCLEOTIDE SEQUENCE [LARGE SCALE GENOMIC DNA]</scope>
    <source>
        <strain evidence="1 2">DSM 10166</strain>
    </source>
</reference>
<dbReference type="EMBL" id="AUND01000004">
    <property type="protein sequence ID" value="KEO55114.1"/>
    <property type="molecule type" value="Genomic_DNA"/>
</dbReference>
<evidence type="ECO:0000313" key="2">
    <source>
        <dbReference type="Proteomes" id="UP000027432"/>
    </source>
</evidence>
<comment type="caution">
    <text evidence="1">The sequence shown here is derived from an EMBL/GenBank/DDBJ whole genome shotgun (WGS) entry which is preliminary data.</text>
</comment>
<dbReference type="InterPro" id="IPR036390">
    <property type="entry name" value="WH_DNA-bd_sf"/>
</dbReference>
<gene>
    <name evidence="1" type="ORF">TP2_16175</name>
</gene>
<sequence>MQVGQHKGRDFIRENFGAIWPVHLSAFTRLLAQFRARFDGDLDLLLVLAVIGERTRPENWNPQLVSLEDLATRAEDRRSQYAINIQSIADYSGIPRETVRRKVLVLQEKGWVHRGEDGKLSISPNAAPNLADATGDAIAYLEKIFCAFDTARDAGK</sequence>